<dbReference type="Pfam" id="PF00378">
    <property type="entry name" value="ECH_1"/>
    <property type="match status" value="1"/>
</dbReference>
<dbReference type="EC" id="4.2.1.17" evidence="2"/>
<name>A0ABQ6LJT5_9RHOB</name>
<dbReference type="PROSITE" id="PS00166">
    <property type="entry name" value="ENOYL_COA_HYDRATASE"/>
    <property type="match status" value="1"/>
</dbReference>
<dbReference type="Proteomes" id="UP001239909">
    <property type="component" value="Unassembled WGS sequence"/>
</dbReference>
<dbReference type="InterPro" id="IPR008927">
    <property type="entry name" value="6-PGluconate_DH-like_C_sf"/>
</dbReference>
<dbReference type="SUPFAM" id="SSF48179">
    <property type="entry name" value="6-phosphogluconate dehydrogenase C-terminal domain-like"/>
    <property type="match status" value="1"/>
</dbReference>
<dbReference type="RefSeq" id="WP_285672315.1">
    <property type="nucleotide sequence ID" value="NZ_BSYI01000020.1"/>
</dbReference>
<dbReference type="Gene3D" id="1.10.1040.10">
    <property type="entry name" value="N-(1-d-carboxylethyl)-l-norvaline Dehydrogenase, domain 2"/>
    <property type="match status" value="1"/>
</dbReference>
<dbReference type="CDD" id="cd06558">
    <property type="entry name" value="crotonase-like"/>
    <property type="match status" value="1"/>
</dbReference>
<keyword evidence="4" id="KW-0456">Lyase</keyword>
<dbReference type="InterPro" id="IPR029045">
    <property type="entry name" value="ClpP/crotonase-like_dom_sf"/>
</dbReference>
<evidence type="ECO:0000256" key="7">
    <source>
        <dbReference type="RuleBase" id="RU003707"/>
    </source>
</evidence>
<evidence type="ECO:0000259" key="8">
    <source>
        <dbReference type="Pfam" id="PF02737"/>
    </source>
</evidence>
<dbReference type="InterPro" id="IPR036291">
    <property type="entry name" value="NAD(P)-bd_dom_sf"/>
</dbReference>
<reference evidence="9 10" key="1">
    <citation type="submission" date="2023-04" db="EMBL/GenBank/DDBJ databases">
        <title>Marinoamorphus aggregata gen. nov., sp. Nov., isolate from tissue of brittle star Ophioplocus japonicus.</title>
        <authorList>
            <person name="Kawano K."/>
            <person name="Sawayama S."/>
            <person name="Nakagawa S."/>
        </authorList>
    </citation>
    <scope>NUCLEOTIDE SEQUENCE [LARGE SCALE GENOMIC DNA]</scope>
    <source>
        <strain evidence="9 10">NKW23</strain>
    </source>
</reference>
<dbReference type="SUPFAM" id="SSF52096">
    <property type="entry name" value="ClpP/crotonase"/>
    <property type="match status" value="1"/>
</dbReference>
<evidence type="ECO:0000256" key="1">
    <source>
        <dbReference type="ARBA" id="ARBA00008750"/>
    </source>
</evidence>
<keyword evidence="5" id="KW-0511">Multifunctional enzyme</keyword>
<evidence type="ECO:0000256" key="3">
    <source>
        <dbReference type="ARBA" id="ARBA00023235"/>
    </source>
</evidence>
<dbReference type="Gene3D" id="3.90.226.10">
    <property type="entry name" value="2-enoyl-CoA Hydratase, Chain A, domain 1"/>
    <property type="match status" value="1"/>
</dbReference>
<sequence>MAVTIGRAGEIALVRLDSPPVNALGHALRAGIAAAAAALEADPAVRAVVLIGQGRTFPAGADITEFGRPAEPPSLPEVIARIEAASKPWVAAIHGTALGGGLELALGCHYRLAAATAQLGLPEVTLGIVPGAGGTVRLPRLVPAEVAVEMVTSGRRVGAGEAASLGLLDRVAEEDLEAAAIAFAGGIAGRPLPAPLASRAPVSRPGPGFWAAEAARLAQGAGAPGHALACLRRAVETEAAAALAFERQTFLALRDAAEARALRHVFFAERAAAKPPELGGARPHPLRRVALAAGAPEEIAAGLADSRLEAVPAAEADLAIAGDAEPAALQALAAALKPDAVLAVAGDPALAVPGLADPGRVIGLRFGNPGMRLLEVVQGPATSPDAAATGIALARAIGRVPVLTGPGGEGIAHALGAAAAAQIGRLLAGGTPPGALGEALARFGFDPAALALPEAAGSGAPRDGDGEIAERICLALVDAGARLLEAGIARRAADIDLAAIHGCGFPRWRGGPMHRAEARGLDRVAADLAQLAAGGAMPPPPALIARVAGTGRFPA</sequence>
<dbReference type="InterPro" id="IPR018376">
    <property type="entry name" value="Enoyl-CoA_hyd/isom_CS"/>
</dbReference>
<comment type="catalytic activity">
    <reaction evidence="6">
        <text>a (3S)-3-hydroxyacyl-CoA + NAD(+) = a 3-oxoacyl-CoA + NADH + H(+)</text>
        <dbReference type="Rhea" id="RHEA:22432"/>
        <dbReference type="ChEBI" id="CHEBI:15378"/>
        <dbReference type="ChEBI" id="CHEBI:57318"/>
        <dbReference type="ChEBI" id="CHEBI:57540"/>
        <dbReference type="ChEBI" id="CHEBI:57945"/>
        <dbReference type="ChEBI" id="CHEBI:90726"/>
        <dbReference type="EC" id="1.1.1.35"/>
    </reaction>
</comment>
<keyword evidence="10" id="KW-1185">Reference proteome</keyword>
<dbReference type="Gene3D" id="3.40.50.720">
    <property type="entry name" value="NAD(P)-binding Rossmann-like Domain"/>
    <property type="match status" value="1"/>
</dbReference>
<evidence type="ECO:0000313" key="9">
    <source>
        <dbReference type="EMBL" id="GMG83520.1"/>
    </source>
</evidence>
<protein>
    <recommendedName>
        <fullName evidence="2">enoyl-CoA hydratase</fullName>
        <ecNumber evidence="2">4.2.1.17</ecNumber>
    </recommendedName>
</protein>
<dbReference type="Pfam" id="PF02737">
    <property type="entry name" value="3HCDH_N"/>
    <property type="match status" value="1"/>
</dbReference>
<evidence type="ECO:0000256" key="5">
    <source>
        <dbReference type="ARBA" id="ARBA00023268"/>
    </source>
</evidence>
<evidence type="ECO:0000313" key="10">
    <source>
        <dbReference type="Proteomes" id="UP001239909"/>
    </source>
</evidence>
<proteinExistence type="inferred from homology"/>
<evidence type="ECO:0000256" key="2">
    <source>
        <dbReference type="ARBA" id="ARBA00012076"/>
    </source>
</evidence>
<feature type="domain" description="3-hydroxyacyl-CoA dehydrogenase NAD binding" evidence="8">
    <location>
        <begin position="331"/>
        <end position="403"/>
    </location>
</feature>
<dbReference type="InterPro" id="IPR013328">
    <property type="entry name" value="6PGD_dom2"/>
</dbReference>
<gene>
    <name evidence="9" type="ORF">LNKW23_27330</name>
</gene>
<comment type="similarity">
    <text evidence="1">In the N-terminal section; belongs to the enoyl-CoA hydratase/isomerase family.</text>
</comment>
<organism evidence="9 10">
    <name type="scientific">Paralimibaculum aggregatum</name>
    <dbReference type="NCBI Taxonomy" id="3036245"/>
    <lineage>
        <taxon>Bacteria</taxon>
        <taxon>Pseudomonadati</taxon>
        <taxon>Pseudomonadota</taxon>
        <taxon>Alphaproteobacteria</taxon>
        <taxon>Rhodobacterales</taxon>
        <taxon>Paracoccaceae</taxon>
        <taxon>Paralimibaculum</taxon>
    </lineage>
</organism>
<dbReference type="PANTHER" id="PTHR23309">
    <property type="entry name" value="3-HYDROXYACYL-COA DEHYROGENASE"/>
    <property type="match status" value="1"/>
</dbReference>
<comment type="similarity">
    <text evidence="7">Belongs to the enoyl-CoA hydratase/isomerase family.</text>
</comment>
<evidence type="ECO:0000256" key="4">
    <source>
        <dbReference type="ARBA" id="ARBA00023239"/>
    </source>
</evidence>
<keyword evidence="3" id="KW-0413">Isomerase</keyword>
<comment type="caution">
    <text evidence="9">The sequence shown here is derived from an EMBL/GenBank/DDBJ whole genome shotgun (WGS) entry which is preliminary data.</text>
</comment>
<dbReference type="EMBL" id="BSYI01000020">
    <property type="protein sequence ID" value="GMG83520.1"/>
    <property type="molecule type" value="Genomic_DNA"/>
</dbReference>
<accession>A0ABQ6LJT5</accession>
<evidence type="ECO:0000256" key="6">
    <source>
        <dbReference type="ARBA" id="ARBA00049556"/>
    </source>
</evidence>
<dbReference type="SUPFAM" id="SSF51735">
    <property type="entry name" value="NAD(P)-binding Rossmann-fold domains"/>
    <property type="match status" value="1"/>
</dbReference>
<dbReference type="InterPro" id="IPR001753">
    <property type="entry name" value="Enoyl-CoA_hydra/iso"/>
</dbReference>
<dbReference type="InterPro" id="IPR006176">
    <property type="entry name" value="3-OHacyl-CoA_DH_NAD-bd"/>
</dbReference>